<dbReference type="InterPro" id="IPR026634">
    <property type="entry name" value="TPST-like"/>
</dbReference>
<dbReference type="AlphaFoldDB" id="X1B8E2"/>
<evidence type="ECO:0000313" key="2">
    <source>
        <dbReference type="EMBL" id="GAG91385.1"/>
    </source>
</evidence>
<dbReference type="PANTHER" id="PTHR12788">
    <property type="entry name" value="PROTEIN-TYROSINE SULFOTRANSFERASE 2"/>
    <property type="match status" value="1"/>
</dbReference>
<reference evidence="2" key="1">
    <citation type="journal article" date="2014" name="Front. Microbiol.">
        <title>High frequency of phylogenetically diverse reductive dehalogenase-homologous genes in deep subseafloor sedimentary metagenomes.</title>
        <authorList>
            <person name="Kawai M."/>
            <person name="Futagami T."/>
            <person name="Toyoda A."/>
            <person name="Takaki Y."/>
            <person name="Nishi S."/>
            <person name="Hori S."/>
            <person name="Arai W."/>
            <person name="Tsubouchi T."/>
            <person name="Morono Y."/>
            <person name="Uchiyama I."/>
            <person name="Ito T."/>
            <person name="Fujiyama A."/>
            <person name="Inagaki F."/>
            <person name="Takami H."/>
        </authorList>
    </citation>
    <scope>NUCLEOTIDE SEQUENCE</scope>
    <source>
        <strain evidence="2">Expedition CK06-06</strain>
    </source>
</reference>
<sequence length="283" mass="32298">MQGMREQTFIFVTGMFRSGTTLVARMLGAHPQIAFASDPFTPVFKAFRNTAARTHGIAIDLDAPLDDYYFHPEKQRLRQAVESADPYLPPQGWPPEELRQRIAGGASRFSARICERLDLLDLSSFAAAIESGFSCVGTVYGDSTTRAVGFKEVWTGEFAPLILREFPQANVIYLVRDPRAVCASKNIHAEKYPWLFLARQWRKLATIGWYLKHRPEWSHRVLILRYEDLIQEPEKVVRGISDFLGLPFSKTLLDPRLFTDGSGKAWIQNSSYFKNGRTYERKS</sequence>
<feature type="non-terminal residue" evidence="2">
    <location>
        <position position="283"/>
    </location>
</feature>
<protein>
    <recommendedName>
        <fullName evidence="3">Sulfotransferase domain-containing protein</fullName>
    </recommendedName>
</protein>
<dbReference type="PANTHER" id="PTHR12788:SF10">
    <property type="entry name" value="PROTEIN-TYROSINE SULFOTRANSFERASE"/>
    <property type="match status" value="1"/>
</dbReference>
<dbReference type="EMBL" id="BART01024628">
    <property type="protein sequence ID" value="GAG91385.1"/>
    <property type="molecule type" value="Genomic_DNA"/>
</dbReference>
<dbReference type="SUPFAM" id="SSF52540">
    <property type="entry name" value="P-loop containing nucleoside triphosphate hydrolases"/>
    <property type="match status" value="1"/>
</dbReference>
<evidence type="ECO:0008006" key="3">
    <source>
        <dbReference type="Google" id="ProtNLM"/>
    </source>
</evidence>
<dbReference type="GO" id="GO:0005794">
    <property type="term" value="C:Golgi apparatus"/>
    <property type="evidence" value="ECO:0007669"/>
    <property type="project" value="UniProtKB-ARBA"/>
</dbReference>
<organism evidence="2">
    <name type="scientific">marine sediment metagenome</name>
    <dbReference type="NCBI Taxonomy" id="412755"/>
    <lineage>
        <taxon>unclassified sequences</taxon>
        <taxon>metagenomes</taxon>
        <taxon>ecological metagenomes</taxon>
    </lineage>
</organism>
<gene>
    <name evidence="2" type="ORF">S01H4_44417</name>
</gene>
<dbReference type="InterPro" id="IPR027417">
    <property type="entry name" value="P-loop_NTPase"/>
</dbReference>
<proteinExistence type="predicted"/>
<name>X1B8E2_9ZZZZ</name>
<evidence type="ECO:0000256" key="1">
    <source>
        <dbReference type="ARBA" id="ARBA00022679"/>
    </source>
</evidence>
<dbReference type="Pfam" id="PF13469">
    <property type="entry name" value="Sulfotransfer_3"/>
    <property type="match status" value="1"/>
</dbReference>
<comment type="caution">
    <text evidence="2">The sequence shown here is derived from an EMBL/GenBank/DDBJ whole genome shotgun (WGS) entry which is preliminary data.</text>
</comment>
<keyword evidence="1" id="KW-0808">Transferase</keyword>
<accession>X1B8E2</accession>
<dbReference type="GO" id="GO:0008476">
    <property type="term" value="F:protein-tyrosine sulfotransferase activity"/>
    <property type="evidence" value="ECO:0007669"/>
    <property type="project" value="InterPro"/>
</dbReference>
<dbReference type="Gene3D" id="3.40.50.300">
    <property type="entry name" value="P-loop containing nucleotide triphosphate hydrolases"/>
    <property type="match status" value="1"/>
</dbReference>